<keyword evidence="2" id="KW-0489">Methyltransferase</keyword>
<dbReference type="CDD" id="cd02440">
    <property type="entry name" value="AdoMet_MTases"/>
    <property type="match status" value="1"/>
</dbReference>
<protein>
    <submittedName>
        <fullName evidence="2">Ubiquinone/menaquinone biosynthesis C-methylase UbiE</fullName>
    </submittedName>
</protein>
<name>A0A1Q9AAY2_9HYPH</name>
<comment type="caution">
    <text evidence="3">The sequence shown here is derived from an EMBL/GenBank/DDBJ whole genome shotgun (WGS) entry which is preliminary data.</text>
</comment>
<evidence type="ECO:0000313" key="4">
    <source>
        <dbReference type="Proteomes" id="UP000185598"/>
    </source>
</evidence>
<organism evidence="3 4">
    <name type="scientific">Allorhizobium taibaishanense</name>
    <dbReference type="NCBI Taxonomy" id="887144"/>
    <lineage>
        <taxon>Bacteria</taxon>
        <taxon>Pseudomonadati</taxon>
        <taxon>Pseudomonadota</taxon>
        <taxon>Alphaproteobacteria</taxon>
        <taxon>Hyphomicrobiales</taxon>
        <taxon>Rhizobiaceae</taxon>
        <taxon>Rhizobium/Agrobacterium group</taxon>
        <taxon>Allorhizobium</taxon>
    </lineage>
</organism>
<dbReference type="InterPro" id="IPR029063">
    <property type="entry name" value="SAM-dependent_MTases_sf"/>
</dbReference>
<evidence type="ECO:0000259" key="1">
    <source>
        <dbReference type="Pfam" id="PF08241"/>
    </source>
</evidence>
<evidence type="ECO:0000313" key="2">
    <source>
        <dbReference type="EMBL" id="MBB4010405.1"/>
    </source>
</evidence>
<dbReference type="SUPFAM" id="SSF53335">
    <property type="entry name" value="S-adenosyl-L-methionine-dependent methyltransferases"/>
    <property type="match status" value="1"/>
</dbReference>
<dbReference type="Pfam" id="PF08241">
    <property type="entry name" value="Methyltransf_11"/>
    <property type="match status" value="1"/>
</dbReference>
<dbReference type="EMBL" id="MKIN01000017">
    <property type="protein sequence ID" value="OLP52013.1"/>
    <property type="molecule type" value="Genomic_DNA"/>
</dbReference>
<dbReference type="AlphaFoldDB" id="A0A1Q9AAY2"/>
<dbReference type="Proteomes" id="UP000185598">
    <property type="component" value="Unassembled WGS sequence"/>
</dbReference>
<reference evidence="3 4" key="1">
    <citation type="submission" date="2016-09" db="EMBL/GenBank/DDBJ databases">
        <title>Rhizobium oryziradicis sp. nov., isolated from the root of rice.</title>
        <authorList>
            <person name="Zhao J."/>
            <person name="Zhang X."/>
        </authorList>
    </citation>
    <scope>NUCLEOTIDE SEQUENCE [LARGE SCALE GENOMIC DNA]</scope>
    <source>
        <strain evidence="3 4">14971</strain>
    </source>
</reference>
<keyword evidence="2" id="KW-0830">Ubiquinone</keyword>
<dbReference type="Proteomes" id="UP000544107">
    <property type="component" value="Unassembled WGS sequence"/>
</dbReference>
<evidence type="ECO:0000313" key="3">
    <source>
        <dbReference type="EMBL" id="OLP52013.1"/>
    </source>
</evidence>
<dbReference type="GO" id="GO:0032259">
    <property type="term" value="P:methylation"/>
    <property type="evidence" value="ECO:0007669"/>
    <property type="project" value="UniProtKB-KW"/>
</dbReference>
<dbReference type="OrthoDB" id="7856199at2"/>
<dbReference type="GO" id="GO:0008757">
    <property type="term" value="F:S-adenosylmethionine-dependent methyltransferase activity"/>
    <property type="evidence" value="ECO:0007669"/>
    <property type="project" value="InterPro"/>
</dbReference>
<dbReference type="PANTHER" id="PTHR43861">
    <property type="entry name" value="TRANS-ACONITATE 2-METHYLTRANSFERASE-RELATED"/>
    <property type="match status" value="1"/>
</dbReference>
<proteinExistence type="predicted"/>
<dbReference type="InterPro" id="IPR013216">
    <property type="entry name" value="Methyltransf_11"/>
</dbReference>
<keyword evidence="2" id="KW-0808">Transferase</keyword>
<keyword evidence="4" id="KW-1185">Reference proteome</keyword>
<evidence type="ECO:0000313" key="5">
    <source>
        <dbReference type="Proteomes" id="UP000544107"/>
    </source>
</evidence>
<gene>
    <name evidence="3" type="ORF">BJF91_09705</name>
    <name evidence="2" type="ORF">GGQ71_004706</name>
</gene>
<sequence>MNMMMPRIAEPERMTEEEEIFYAKADYSAPHEALAREIASTVGTGAKWAIDIGCGPGDVLLRLRKLAPDWVLFGADISARMLSLASEDQEQRLTADETPVNWLLGNGKDLALPDTLFDVAISNSVLHHVADPVAFWKQIRRITKSGAHVFVRDLRRPDSEAEAQAIIDRNIPNESEVVRTHYFSSLLSSYTVAEVRAQLQEANLSSLEVIELADRYLSVQGKVVK</sequence>
<dbReference type="RefSeq" id="WP_075612780.1">
    <property type="nucleotide sequence ID" value="NZ_JACIED010000008.1"/>
</dbReference>
<feature type="domain" description="Methyltransferase type 11" evidence="1">
    <location>
        <begin position="50"/>
        <end position="150"/>
    </location>
</feature>
<dbReference type="Gene3D" id="3.40.50.150">
    <property type="entry name" value="Vaccinia Virus protein VP39"/>
    <property type="match status" value="1"/>
</dbReference>
<reference evidence="2 5" key="2">
    <citation type="submission" date="2020-08" db="EMBL/GenBank/DDBJ databases">
        <title>Genomic Encyclopedia of Type Strains, Phase IV (KMG-IV): sequencing the most valuable type-strain genomes for metagenomic binning, comparative biology and taxonomic classification.</title>
        <authorList>
            <person name="Goeker M."/>
        </authorList>
    </citation>
    <scope>NUCLEOTIDE SEQUENCE [LARGE SCALE GENOMIC DNA]</scope>
    <source>
        <strain evidence="2 5">DSM 100021</strain>
    </source>
</reference>
<dbReference type="STRING" id="887144.BJF91_09705"/>
<accession>A0A1Q9AAY2</accession>
<dbReference type="EMBL" id="JACIED010000008">
    <property type="protein sequence ID" value="MBB4010405.1"/>
    <property type="molecule type" value="Genomic_DNA"/>
</dbReference>